<dbReference type="InterPro" id="IPR000700">
    <property type="entry name" value="PAS-assoc_C"/>
</dbReference>
<dbReference type="GO" id="GO:0071732">
    <property type="term" value="P:cellular response to nitric oxide"/>
    <property type="evidence" value="ECO:0007669"/>
    <property type="project" value="UniProtKB-ARBA"/>
</dbReference>
<dbReference type="Pfam" id="PF00563">
    <property type="entry name" value="EAL"/>
    <property type="match status" value="1"/>
</dbReference>
<dbReference type="Gene3D" id="3.30.450.40">
    <property type="match status" value="1"/>
</dbReference>
<feature type="transmembrane region" description="Helical" evidence="5">
    <location>
        <begin position="16"/>
        <end position="35"/>
    </location>
</feature>
<keyword evidence="5" id="KW-1133">Transmembrane helix</keyword>
<dbReference type="InterPro" id="IPR000014">
    <property type="entry name" value="PAS"/>
</dbReference>
<dbReference type="Pfam" id="PF00990">
    <property type="entry name" value="GGDEF"/>
    <property type="match status" value="1"/>
</dbReference>
<comment type="cofactor">
    <cofactor evidence="1">
        <name>Mg(2+)</name>
        <dbReference type="ChEBI" id="CHEBI:18420"/>
    </cofactor>
</comment>
<dbReference type="Pfam" id="PF00989">
    <property type="entry name" value="PAS"/>
    <property type="match status" value="2"/>
</dbReference>
<dbReference type="SUPFAM" id="SSF55781">
    <property type="entry name" value="GAF domain-like"/>
    <property type="match status" value="1"/>
</dbReference>
<evidence type="ECO:0000256" key="1">
    <source>
        <dbReference type="ARBA" id="ARBA00001946"/>
    </source>
</evidence>
<evidence type="ECO:0000259" key="7">
    <source>
        <dbReference type="PROSITE" id="PS50113"/>
    </source>
</evidence>
<dbReference type="InterPro" id="IPR013767">
    <property type="entry name" value="PAS_fold"/>
</dbReference>
<dbReference type="SUPFAM" id="SSF141868">
    <property type="entry name" value="EAL domain-like"/>
    <property type="match status" value="1"/>
</dbReference>
<comment type="caution">
    <text evidence="10">The sequence shown here is derived from an EMBL/GenBank/DDBJ whole genome shotgun (WGS) entry which is preliminary data.</text>
</comment>
<dbReference type="GO" id="GO:0006355">
    <property type="term" value="P:regulation of DNA-templated transcription"/>
    <property type="evidence" value="ECO:0007669"/>
    <property type="project" value="InterPro"/>
</dbReference>
<accession>A0A4R4ABW4</accession>
<dbReference type="PROSITE" id="PS50113">
    <property type="entry name" value="PAC"/>
    <property type="match status" value="2"/>
</dbReference>
<dbReference type="InterPro" id="IPR001610">
    <property type="entry name" value="PAC"/>
</dbReference>
<dbReference type="InterPro" id="IPR029016">
    <property type="entry name" value="GAF-like_dom_sf"/>
</dbReference>
<dbReference type="SUPFAM" id="SSF55785">
    <property type="entry name" value="PYP-like sensor domain (PAS domain)"/>
    <property type="match status" value="2"/>
</dbReference>
<dbReference type="SMART" id="SM00052">
    <property type="entry name" value="EAL"/>
    <property type="match status" value="1"/>
</dbReference>
<dbReference type="FunFam" id="3.20.20.450:FF:000001">
    <property type="entry name" value="Cyclic di-GMP phosphodiesterase yahA"/>
    <property type="match status" value="1"/>
</dbReference>
<evidence type="ECO:0000256" key="4">
    <source>
        <dbReference type="ARBA" id="ARBA00051114"/>
    </source>
</evidence>
<dbReference type="PROSITE" id="PS50887">
    <property type="entry name" value="GGDEF"/>
    <property type="match status" value="1"/>
</dbReference>
<keyword evidence="5" id="KW-0812">Transmembrane</keyword>
<dbReference type="FunFam" id="3.30.70.270:FF:000001">
    <property type="entry name" value="Diguanylate cyclase domain protein"/>
    <property type="match status" value="1"/>
</dbReference>
<feature type="domain" description="GGDEF" evidence="9">
    <location>
        <begin position="749"/>
        <end position="882"/>
    </location>
</feature>
<keyword evidence="5" id="KW-0472">Membrane</keyword>
<evidence type="ECO:0000259" key="9">
    <source>
        <dbReference type="PROSITE" id="PS50887"/>
    </source>
</evidence>
<dbReference type="SMART" id="SM00091">
    <property type="entry name" value="PAS"/>
    <property type="match status" value="3"/>
</dbReference>
<dbReference type="NCBIfam" id="TIGR00229">
    <property type="entry name" value="sensory_box"/>
    <property type="match status" value="2"/>
</dbReference>
<dbReference type="PROSITE" id="PS50883">
    <property type="entry name" value="EAL"/>
    <property type="match status" value="1"/>
</dbReference>
<feature type="transmembrane region" description="Helical" evidence="5">
    <location>
        <begin position="211"/>
        <end position="232"/>
    </location>
</feature>
<dbReference type="Proteomes" id="UP000295247">
    <property type="component" value="Unassembled WGS sequence"/>
</dbReference>
<evidence type="ECO:0000313" key="11">
    <source>
        <dbReference type="Proteomes" id="UP000295247"/>
    </source>
</evidence>
<reference evidence="10 11" key="1">
    <citation type="submission" date="2019-03" db="EMBL/GenBank/DDBJ databases">
        <title>Genomic Encyclopedia of Type Strains, Phase IV (KMG-IV): sequencing the most valuable type-strain genomes for metagenomic binning, comparative biology and taxonomic classification.</title>
        <authorList>
            <person name="Goeker M."/>
        </authorList>
    </citation>
    <scope>NUCLEOTIDE SEQUENCE [LARGE SCALE GENOMIC DNA]</scope>
    <source>
        <strain evidence="10 11">DSM 203</strain>
    </source>
</reference>
<dbReference type="CDD" id="cd01948">
    <property type="entry name" value="EAL"/>
    <property type="match status" value="1"/>
</dbReference>
<dbReference type="AlphaFoldDB" id="A0A4R4ABW4"/>
<feature type="domain" description="PAC" evidence="7">
    <location>
        <begin position="368"/>
        <end position="420"/>
    </location>
</feature>
<dbReference type="Gene3D" id="3.20.20.450">
    <property type="entry name" value="EAL domain"/>
    <property type="match status" value="1"/>
</dbReference>
<dbReference type="InterPro" id="IPR029787">
    <property type="entry name" value="Nucleotide_cyclase"/>
</dbReference>
<dbReference type="SMART" id="SM00267">
    <property type="entry name" value="GGDEF"/>
    <property type="match status" value="1"/>
</dbReference>
<dbReference type="InterPro" id="IPR035965">
    <property type="entry name" value="PAS-like_dom_sf"/>
</dbReference>
<dbReference type="InterPro" id="IPR000160">
    <property type="entry name" value="GGDEF_dom"/>
</dbReference>
<dbReference type="InterPro" id="IPR003018">
    <property type="entry name" value="GAF"/>
</dbReference>
<dbReference type="CDD" id="cd00130">
    <property type="entry name" value="PAS"/>
    <property type="match status" value="2"/>
</dbReference>
<evidence type="ECO:0000259" key="6">
    <source>
        <dbReference type="PROSITE" id="PS50112"/>
    </source>
</evidence>
<dbReference type="RefSeq" id="WP_123142902.1">
    <property type="nucleotide sequence ID" value="NZ_NRRH01000032.1"/>
</dbReference>
<feature type="domain" description="EAL" evidence="8">
    <location>
        <begin position="891"/>
        <end position="1145"/>
    </location>
</feature>
<dbReference type="GO" id="GO:0071111">
    <property type="term" value="F:cyclic-guanylate-specific phosphodiesterase activity"/>
    <property type="evidence" value="ECO:0007669"/>
    <property type="project" value="UniProtKB-EC"/>
</dbReference>
<feature type="domain" description="PAC" evidence="7">
    <location>
        <begin position="666"/>
        <end position="717"/>
    </location>
</feature>
<evidence type="ECO:0000256" key="5">
    <source>
        <dbReference type="SAM" id="Phobius"/>
    </source>
</evidence>
<feature type="domain" description="PAS" evidence="6">
    <location>
        <begin position="587"/>
        <end position="644"/>
    </location>
</feature>
<evidence type="ECO:0000256" key="3">
    <source>
        <dbReference type="ARBA" id="ARBA00022636"/>
    </source>
</evidence>
<dbReference type="Pfam" id="PF08269">
    <property type="entry name" value="dCache_2"/>
    <property type="match status" value="1"/>
</dbReference>
<dbReference type="EC" id="3.1.4.52" evidence="2"/>
<dbReference type="Pfam" id="PF13185">
    <property type="entry name" value="GAF_2"/>
    <property type="match status" value="1"/>
</dbReference>
<dbReference type="SMART" id="SM00065">
    <property type="entry name" value="GAF"/>
    <property type="match status" value="1"/>
</dbReference>
<protein>
    <recommendedName>
        <fullName evidence="2">cyclic-guanylate-specific phosphodiesterase</fullName>
        <ecNumber evidence="2">3.1.4.52</ecNumber>
    </recommendedName>
</protein>
<sequence length="1155" mass="128315">MPSSASFVASLTRKTLVVSIAAAVFSMITVVVFDLHALHQETEALHAYHLREVRAGLQARVGEAVRFAHYQRQLLAVEAARGAEAARLEREAQRRVLEWLEIRNQGSEALLFAGRWDGISLLGPVRGRNVLTVTDASGRPVVRELIATAQSGGGFVEYLMPSFPGWRAAPKLSYVESIAPWGWYVGAGCLLDRFEEVVAERRRAVVADLRAKLLTLAVGLVLILLVVLVLAWRVGRDARADVVAFVRFFARAGSDPELALQPVRMRFRESALIARAAARMLDRKRAAERALRESEGRFRTLVEVQQYAVMEIDLDGVIRYVNPATSRLLGYRRDALVGMHATELVVAEERTRLAEDLRRFARLQPPPTTYFNRNFTRDGRVIDLQVEWNYRRDAQGRVIGFVSVAHDITDYHRSRTLLDGRNRVLELLARGRPQQEALEAIIDYIDRVSPRTLCAIYRYEPSTRTLHNAAARGLPEHFRRSAEGLVVGPGVGSCGHAVSQGRRVVVTDLLSHPFWRSSRDLVLSTELRACWSQPIIAPDGVVLGTFAIYATEVSVPSDEDIELIESAADLAAIVMEHARVERATRQAEERARLLLDSSTEGVFGLDPEARATFVNPAAARLLGIPAEQLTGRAIHALIHHSHPDGSAIGETDTPMLRAMREGRAYHVSDAVFWRGDGSHFPVEYWSTPILREGRIEGAVVTFHDISERKRVEAEIQHLAFHDGLTGLPNRMLFKEEVDRALALLRRSGQRFALHMLDLDHFKDVNDSLGHPVGDELLCAVARRISEVVRASDVFARFGGDEFALLQVPITHPGEAAALAEKVVACFTDTFALADCAISTNTSIGIAVADRHDLDVDDLIARADVALYKAKEAGRGTHAFFADAMTEQLRHEIQIASELVRALERDELWLHYQPQVDLRSGALVGVEALVRWRHPERGLLHPGAFIEVAERRGMIRPISAWVLEAVCRQARAWRERGLVFGRVAVNLCAEQVGDEAFAEQILAVLERTGARPDELELEFTETVLIQADARTQADIIRLSEIGVRFAIDDFGTGFSSLQYLRNLRTDKIKIDREFVKDVTHNPSDAEIVKATIALGVALGLETIAEGVETEAQAAFLRGHGCHQVQGFLYARPLDPEVLERDWLSRAAPTPRAADGA</sequence>
<organism evidence="10 11">
    <name type="scientific">Marichromatium gracile</name>
    <name type="common">Chromatium gracile</name>
    <dbReference type="NCBI Taxonomy" id="1048"/>
    <lineage>
        <taxon>Bacteria</taxon>
        <taxon>Pseudomonadati</taxon>
        <taxon>Pseudomonadota</taxon>
        <taxon>Gammaproteobacteria</taxon>
        <taxon>Chromatiales</taxon>
        <taxon>Chromatiaceae</taxon>
        <taxon>Marichromatium</taxon>
    </lineage>
</organism>
<dbReference type="Gene3D" id="3.30.70.270">
    <property type="match status" value="1"/>
</dbReference>
<dbReference type="PROSITE" id="PS50112">
    <property type="entry name" value="PAS"/>
    <property type="match status" value="2"/>
</dbReference>
<evidence type="ECO:0000256" key="2">
    <source>
        <dbReference type="ARBA" id="ARBA00012282"/>
    </source>
</evidence>
<dbReference type="Gene3D" id="3.30.450.20">
    <property type="entry name" value="PAS domain"/>
    <property type="match status" value="3"/>
</dbReference>
<evidence type="ECO:0000313" key="10">
    <source>
        <dbReference type="EMBL" id="TCW36395.1"/>
    </source>
</evidence>
<dbReference type="InterPro" id="IPR052155">
    <property type="entry name" value="Biofilm_reg_signaling"/>
</dbReference>
<dbReference type="EMBL" id="SMDC01000004">
    <property type="protein sequence ID" value="TCW36395.1"/>
    <property type="molecule type" value="Genomic_DNA"/>
</dbReference>
<dbReference type="InterPro" id="IPR035919">
    <property type="entry name" value="EAL_sf"/>
</dbReference>
<dbReference type="InterPro" id="IPR043128">
    <property type="entry name" value="Rev_trsase/Diguanyl_cyclase"/>
</dbReference>
<comment type="catalytic activity">
    <reaction evidence="4">
        <text>3',3'-c-di-GMP + H2O = 5'-phosphoguanylyl(3'-&gt;5')guanosine + H(+)</text>
        <dbReference type="Rhea" id="RHEA:24902"/>
        <dbReference type="ChEBI" id="CHEBI:15377"/>
        <dbReference type="ChEBI" id="CHEBI:15378"/>
        <dbReference type="ChEBI" id="CHEBI:58754"/>
        <dbReference type="ChEBI" id="CHEBI:58805"/>
        <dbReference type="EC" id="3.1.4.52"/>
    </reaction>
    <physiologicalReaction direction="left-to-right" evidence="4">
        <dbReference type="Rhea" id="RHEA:24903"/>
    </physiologicalReaction>
</comment>
<dbReference type="CDD" id="cd01949">
    <property type="entry name" value="GGDEF"/>
    <property type="match status" value="1"/>
</dbReference>
<gene>
    <name evidence="10" type="ORF">EDC29_104183</name>
</gene>
<dbReference type="SUPFAM" id="SSF55073">
    <property type="entry name" value="Nucleotide cyclase"/>
    <property type="match status" value="1"/>
</dbReference>
<evidence type="ECO:0000259" key="8">
    <source>
        <dbReference type="PROSITE" id="PS50883"/>
    </source>
</evidence>
<dbReference type="PANTHER" id="PTHR44757">
    <property type="entry name" value="DIGUANYLATE CYCLASE DGCP"/>
    <property type="match status" value="1"/>
</dbReference>
<dbReference type="PANTHER" id="PTHR44757:SF2">
    <property type="entry name" value="BIOFILM ARCHITECTURE MAINTENANCE PROTEIN MBAA"/>
    <property type="match status" value="1"/>
</dbReference>
<dbReference type="InterPro" id="IPR004010">
    <property type="entry name" value="Double_Cache_2"/>
</dbReference>
<dbReference type="InterPro" id="IPR001633">
    <property type="entry name" value="EAL_dom"/>
</dbReference>
<name>A0A4R4ABW4_MARGR</name>
<dbReference type="SMART" id="SM00086">
    <property type="entry name" value="PAC"/>
    <property type="match status" value="2"/>
</dbReference>
<keyword evidence="3" id="KW-0973">c-di-GMP</keyword>
<feature type="domain" description="PAS" evidence="6">
    <location>
        <begin position="294"/>
        <end position="364"/>
    </location>
</feature>
<dbReference type="NCBIfam" id="TIGR00254">
    <property type="entry name" value="GGDEF"/>
    <property type="match status" value="1"/>
</dbReference>
<proteinExistence type="predicted"/>